<organism evidence="2 3">
    <name type="scientific">Novipirellula caenicola</name>
    <dbReference type="NCBI Taxonomy" id="1536901"/>
    <lineage>
        <taxon>Bacteria</taxon>
        <taxon>Pseudomonadati</taxon>
        <taxon>Planctomycetota</taxon>
        <taxon>Planctomycetia</taxon>
        <taxon>Pirellulales</taxon>
        <taxon>Pirellulaceae</taxon>
        <taxon>Novipirellula</taxon>
    </lineage>
</organism>
<dbReference type="EMBL" id="BAABRO010000003">
    <property type="protein sequence ID" value="GAA5506701.1"/>
    <property type="molecule type" value="Genomic_DNA"/>
</dbReference>
<reference evidence="2 3" key="1">
    <citation type="submission" date="2024-02" db="EMBL/GenBank/DDBJ databases">
        <title>Rhodopirellula caenicola NBRC 110016.</title>
        <authorList>
            <person name="Ichikawa N."/>
            <person name="Katano-Makiyama Y."/>
            <person name="Hidaka K."/>
        </authorList>
    </citation>
    <scope>NUCLEOTIDE SEQUENCE [LARGE SCALE GENOMIC DNA]</scope>
    <source>
        <strain evidence="2 3">NBRC 110016</strain>
    </source>
</reference>
<comment type="caution">
    <text evidence="2">The sequence shown here is derived from an EMBL/GenBank/DDBJ whole genome shotgun (WGS) entry which is preliminary data.</text>
</comment>
<dbReference type="InterPro" id="IPR014976">
    <property type="entry name" value="AbpA_HamA_C"/>
</dbReference>
<keyword evidence="3" id="KW-1185">Reference proteome</keyword>
<gene>
    <name evidence="2" type="ORF">Rcae01_02154</name>
</gene>
<dbReference type="Proteomes" id="UP001416858">
    <property type="component" value="Unassembled WGS sequence"/>
</dbReference>
<dbReference type="Pfam" id="PF08878">
    <property type="entry name" value="HamA"/>
    <property type="match status" value="1"/>
</dbReference>
<proteinExistence type="predicted"/>
<sequence length="292" mass="33208">MSNSHEIPTPFLDARVHDVSSDPGFTGLCAGFEKGAWRSDQLASHLIEWLPDFSLTEKEKESLGIGNIARLLNRAAQVIYDTKTASSTSRNKRGEIGEILLHACLRNLFGTLPAISKFYYKDAMNVTVKGFDAVHVVATDDSLELWLGEVKFYSNVKQAIRDAIKEIEEHTQRDYLRSEFALITNKIDDRWCHADRLKKLMDKNTSLDDVFDCLTIPVFVTYESKAIGRHKKISDAYAKEFEAEISVAYDYFVSKGLPTDIRFHLFMLPMAKKKLLVESFDRRLEACQLIGN</sequence>
<evidence type="ECO:0000259" key="1">
    <source>
        <dbReference type="Pfam" id="PF08878"/>
    </source>
</evidence>
<dbReference type="RefSeq" id="WP_345683618.1">
    <property type="nucleotide sequence ID" value="NZ_BAABRO010000003.1"/>
</dbReference>
<evidence type="ECO:0000313" key="3">
    <source>
        <dbReference type="Proteomes" id="UP001416858"/>
    </source>
</evidence>
<accession>A0ABP9VNF3</accession>
<name>A0ABP9VNF3_9BACT</name>
<evidence type="ECO:0000313" key="2">
    <source>
        <dbReference type="EMBL" id="GAA5506701.1"/>
    </source>
</evidence>
<feature type="domain" description="Anti-bacteriophage protein A/HamA C-terminal" evidence="1">
    <location>
        <begin position="11"/>
        <end position="284"/>
    </location>
</feature>
<protein>
    <recommendedName>
        <fullName evidence="1">Anti-bacteriophage protein A/HamA C-terminal domain-containing protein</fullName>
    </recommendedName>
</protein>